<dbReference type="InterPro" id="IPR020084">
    <property type="entry name" value="NUDIX_hydrolase_CS"/>
</dbReference>
<reference evidence="4" key="1">
    <citation type="submission" date="2021-01" db="EMBL/GenBank/DDBJ databases">
        <title>Lacisediminihabitans sp. nov. strain G11-30, isolated from Antarctic Soil.</title>
        <authorList>
            <person name="Li J."/>
        </authorList>
    </citation>
    <scope>NUCLEOTIDE SEQUENCE</scope>
    <source>
        <strain evidence="4">G11-30</strain>
    </source>
</reference>
<organism evidence="4 5">
    <name type="scientific">Lacisediminihabitans changchengi</name>
    <dbReference type="NCBI Taxonomy" id="2787634"/>
    <lineage>
        <taxon>Bacteria</taxon>
        <taxon>Bacillati</taxon>
        <taxon>Actinomycetota</taxon>
        <taxon>Actinomycetes</taxon>
        <taxon>Micrococcales</taxon>
        <taxon>Microbacteriaceae</taxon>
        <taxon>Lacisediminihabitans</taxon>
    </lineage>
</organism>
<dbReference type="Pfam" id="PF00293">
    <property type="entry name" value="NUDIX"/>
    <property type="match status" value="1"/>
</dbReference>
<dbReference type="InterPro" id="IPR051325">
    <property type="entry name" value="Nudix_hydrolase_domain"/>
</dbReference>
<name>A0A934SM53_9MICO</name>
<evidence type="ECO:0000313" key="4">
    <source>
        <dbReference type="EMBL" id="MBK4347921.1"/>
    </source>
</evidence>
<evidence type="ECO:0000313" key="3">
    <source>
        <dbReference type="EMBL" id="MBK4346956.1"/>
    </source>
</evidence>
<dbReference type="Gene3D" id="3.90.79.10">
    <property type="entry name" value="Nucleoside Triphosphate Pyrophosphohydrolase"/>
    <property type="match status" value="1"/>
</dbReference>
<dbReference type="AlphaFoldDB" id="A0A934SM53"/>
<dbReference type="PANTHER" id="PTHR21340">
    <property type="entry name" value="DIADENOSINE 5,5-P1,P4-TETRAPHOSPHATE PYROPHOSPHOHYDROLASE MUTT"/>
    <property type="match status" value="1"/>
</dbReference>
<proteinExistence type="predicted"/>
<dbReference type="InterPro" id="IPR015797">
    <property type="entry name" value="NUDIX_hydrolase-like_dom_sf"/>
</dbReference>
<sequence>MLGADLEVYLGHMGGPYWSRKDAAAWSVIKGGLEAGETPLRAALREFREETGIAAPSVDYRLLGEFTQPSRKIVTVFVAQIDDLPVALCGNTFDIEWPPRSGHLQSFPEIDRGGWFGLEVARSKLLRGLVPVIDALAFLRPAQGPRDIPPH</sequence>
<evidence type="ECO:0000313" key="5">
    <source>
        <dbReference type="Proteomes" id="UP000636458"/>
    </source>
</evidence>
<dbReference type="PROSITE" id="PS51462">
    <property type="entry name" value="NUDIX"/>
    <property type="match status" value="1"/>
</dbReference>
<dbReference type="GO" id="GO:0006167">
    <property type="term" value="P:AMP biosynthetic process"/>
    <property type="evidence" value="ECO:0007669"/>
    <property type="project" value="TreeGrafter"/>
</dbReference>
<protein>
    <submittedName>
        <fullName evidence="4">NUDIX domain-containing protein</fullName>
    </submittedName>
</protein>
<dbReference type="InterPro" id="IPR000086">
    <property type="entry name" value="NUDIX_hydrolase_dom"/>
</dbReference>
<dbReference type="Proteomes" id="UP000636458">
    <property type="component" value="Unassembled WGS sequence"/>
</dbReference>
<accession>A0A934SM53</accession>
<gene>
    <name evidence="3" type="ORF">IV501_04860</name>
    <name evidence="4" type="ORF">IV501_09765</name>
</gene>
<dbReference type="GO" id="GO:0006754">
    <property type="term" value="P:ATP biosynthetic process"/>
    <property type="evidence" value="ECO:0007669"/>
    <property type="project" value="TreeGrafter"/>
</dbReference>
<evidence type="ECO:0000259" key="2">
    <source>
        <dbReference type="PROSITE" id="PS51462"/>
    </source>
</evidence>
<feature type="domain" description="Nudix hydrolase" evidence="2">
    <location>
        <begin position="1"/>
        <end position="139"/>
    </location>
</feature>
<keyword evidence="5" id="KW-1185">Reference proteome</keyword>
<keyword evidence="1" id="KW-0378">Hydrolase</keyword>
<dbReference type="SUPFAM" id="SSF55811">
    <property type="entry name" value="Nudix"/>
    <property type="match status" value="1"/>
</dbReference>
<dbReference type="EMBL" id="JAEPES010000003">
    <property type="protein sequence ID" value="MBK4347921.1"/>
    <property type="molecule type" value="Genomic_DNA"/>
</dbReference>
<dbReference type="PROSITE" id="PS00893">
    <property type="entry name" value="NUDIX_BOX"/>
    <property type="match status" value="1"/>
</dbReference>
<dbReference type="EMBL" id="JAEPES010000001">
    <property type="protein sequence ID" value="MBK4346956.1"/>
    <property type="molecule type" value="Genomic_DNA"/>
</dbReference>
<dbReference type="PANTHER" id="PTHR21340:SF0">
    <property type="entry name" value="BIS(5'-NUCLEOSYL)-TETRAPHOSPHATASE [ASYMMETRICAL]"/>
    <property type="match status" value="1"/>
</dbReference>
<evidence type="ECO:0000256" key="1">
    <source>
        <dbReference type="ARBA" id="ARBA00022801"/>
    </source>
</evidence>
<comment type="caution">
    <text evidence="4">The sequence shown here is derived from an EMBL/GenBank/DDBJ whole genome shotgun (WGS) entry which is preliminary data.</text>
</comment>
<dbReference type="GO" id="GO:0004081">
    <property type="term" value="F:bis(5'-nucleosyl)-tetraphosphatase (asymmetrical) activity"/>
    <property type="evidence" value="ECO:0007669"/>
    <property type="project" value="TreeGrafter"/>
</dbReference>